<sequence length="321" mass="35507">MKKKIFVYGALLASLALVGCENKKESGKESNQSTSSEASKVTKKQSITYLDKKYQVKYPTKNIVTASIESMEDAVALNVKPLGAVTVGGKMPKYLASNLGGKITNVGDKFGPNVEVMTSLQPDVILGSTKFDDSVTTNLEKIAPTVNVSHQSGTWKDNLKLVGKLSGKEDKAKELVSNYEKELVKTKKNHSDISDLSVAILRVRNGELCMYGSKVYYNPMFYDELGFKKPAEIDKANGQETISVEQFAKVNPDLVFVQFASDENKGHEHFVEDLKTNSIWKNMNASKKNRVYFNIVDGGYQGGTYLSKSIMLDKLNKKVLE</sequence>
<evidence type="ECO:0000256" key="1">
    <source>
        <dbReference type="ARBA" id="ARBA00004196"/>
    </source>
</evidence>
<feature type="domain" description="Fe/B12 periplasmic-binding" evidence="5">
    <location>
        <begin position="62"/>
        <end position="321"/>
    </location>
</feature>
<dbReference type="PROSITE" id="PS50983">
    <property type="entry name" value="FE_B12_PBP"/>
    <property type="match status" value="1"/>
</dbReference>
<dbReference type="EMBL" id="AP018492">
    <property type="protein sequence ID" value="BBC60661.1"/>
    <property type="molecule type" value="Genomic_DNA"/>
</dbReference>
<evidence type="ECO:0000256" key="4">
    <source>
        <dbReference type="ARBA" id="ARBA00022729"/>
    </source>
</evidence>
<dbReference type="RefSeq" id="WP_015694692.1">
    <property type="nucleotide sequence ID" value="NZ_AP018492.1"/>
</dbReference>
<dbReference type="InterPro" id="IPR002491">
    <property type="entry name" value="ABC_transptr_periplasmic_BD"/>
</dbReference>
<dbReference type="Gene3D" id="3.40.50.1980">
    <property type="entry name" value="Nitrogenase molybdenum iron protein domain"/>
    <property type="match status" value="2"/>
</dbReference>
<dbReference type="PANTHER" id="PTHR30532">
    <property type="entry name" value="IRON III DICITRATE-BINDING PERIPLASMIC PROTEIN"/>
    <property type="match status" value="1"/>
</dbReference>
<proteinExistence type="inferred from homology"/>
<dbReference type="Proteomes" id="UP000269226">
    <property type="component" value="Chromosome"/>
</dbReference>
<dbReference type="PROSITE" id="PS51257">
    <property type="entry name" value="PROKAR_LIPOPROTEIN"/>
    <property type="match status" value="1"/>
</dbReference>
<dbReference type="InterPro" id="IPR051313">
    <property type="entry name" value="Bact_iron-sidero_bind"/>
</dbReference>
<dbReference type="PANTHER" id="PTHR30532:SF10">
    <property type="entry name" value="IRON-UPTAKE SYSTEM-BINDING PROTEIN"/>
    <property type="match status" value="1"/>
</dbReference>
<dbReference type="AlphaFoldDB" id="A0A2Z5Y1J2"/>
<comment type="similarity">
    <text evidence="2">Belongs to the bacterial solute-binding protein 8 family.</text>
</comment>
<organism evidence="6 7">
    <name type="scientific">Melissococcus plutonius</name>
    <dbReference type="NCBI Taxonomy" id="33970"/>
    <lineage>
        <taxon>Bacteria</taxon>
        <taxon>Bacillati</taxon>
        <taxon>Bacillota</taxon>
        <taxon>Bacilli</taxon>
        <taxon>Lactobacillales</taxon>
        <taxon>Enterococcaceae</taxon>
        <taxon>Melissococcus</taxon>
    </lineage>
</organism>
<dbReference type="Pfam" id="PF01497">
    <property type="entry name" value="Peripla_BP_2"/>
    <property type="match status" value="1"/>
</dbReference>
<dbReference type="GeneID" id="57043084"/>
<evidence type="ECO:0000256" key="3">
    <source>
        <dbReference type="ARBA" id="ARBA00022448"/>
    </source>
</evidence>
<evidence type="ECO:0000256" key="2">
    <source>
        <dbReference type="ARBA" id="ARBA00008814"/>
    </source>
</evidence>
<dbReference type="GO" id="GO:0030288">
    <property type="term" value="C:outer membrane-bounded periplasmic space"/>
    <property type="evidence" value="ECO:0007669"/>
    <property type="project" value="TreeGrafter"/>
</dbReference>
<accession>A0A2Z5Y1J2</accession>
<protein>
    <submittedName>
        <fullName evidence="6">Fe-bacillibactin uptake system FeuA, Fe-bacillibactin binding</fullName>
    </submittedName>
</protein>
<dbReference type="SUPFAM" id="SSF53807">
    <property type="entry name" value="Helical backbone' metal receptor"/>
    <property type="match status" value="1"/>
</dbReference>
<evidence type="ECO:0000313" key="7">
    <source>
        <dbReference type="Proteomes" id="UP000269226"/>
    </source>
</evidence>
<name>A0A2Z5Y1J2_9ENTE</name>
<comment type="subcellular location">
    <subcellularLocation>
        <location evidence="1">Cell envelope</location>
    </subcellularLocation>
</comment>
<evidence type="ECO:0000313" key="6">
    <source>
        <dbReference type="EMBL" id="BBC60661.1"/>
    </source>
</evidence>
<keyword evidence="4" id="KW-0732">Signal</keyword>
<dbReference type="GO" id="GO:1901678">
    <property type="term" value="P:iron coordination entity transport"/>
    <property type="evidence" value="ECO:0007669"/>
    <property type="project" value="UniProtKB-ARBA"/>
</dbReference>
<reference evidence="6 7" key="1">
    <citation type="submission" date="2018-01" db="EMBL/GenBank/DDBJ databases">
        <title>Whole genome sequence of Melissococcus plutonius DAT561.</title>
        <authorList>
            <person name="Okumura K."/>
            <person name="Takamatsu D."/>
            <person name="Okura M."/>
        </authorList>
    </citation>
    <scope>NUCLEOTIDE SEQUENCE [LARGE SCALE GENOMIC DNA]</scope>
    <source>
        <strain evidence="6 7">DAT561</strain>
    </source>
</reference>
<gene>
    <name evidence="6" type="ORF">DAT561_0526</name>
</gene>
<dbReference type="CDD" id="cd01146">
    <property type="entry name" value="FhuD"/>
    <property type="match status" value="1"/>
</dbReference>
<keyword evidence="3" id="KW-0813">Transport</keyword>
<evidence type="ECO:0000259" key="5">
    <source>
        <dbReference type="PROSITE" id="PS50983"/>
    </source>
</evidence>